<dbReference type="Pfam" id="PF19057">
    <property type="entry name" value="PH_19"/>
    <property type="match status" value="1"/>
</dbReference>
<feature type="region of interest" description="Disordered" evidence="2">
    <location>
        <begin position="893"/>
        <end position="919"/>
    </location>
</feature>
<protein>
    <submittedName>
        <fullName evidence="5">DH domain-containing protein</fullName>
    </submittedName>
</protein>
<evidence type="ECO:0000313" key="6">
    <source>
        <dbReference type="Proteomes" id="UP000030765"/>
    </source>
</evidence>
<dbReference type="InterPro" id="IPR000219">
    <property type="entry name" value="DH_dom"/>
</dbReference>
<dbReference type="Pfam" id="PF19056">
    <property type="entry name" value="WD40_2"/>
    <property type="match status" value="1"/>
</dbReference>
<reference evidence="4 6" key="1">
    <citation type="journal article" date="2014" name="BMC Genomics">
        <title>Genome sequence of Anopheles sinensis provides insight into genetics basis of mosquito competence for malaria parasites.</title>
        <authorList>
            <person name="Zhou D."/>
            <person name="Zhang D."/>
            <person name="Ding G."/>
            <person name="Shi L."/>
            <person name="Hou Q."/>
            <person name="Ye Y."/>
            <person name="Xu Y."/>
            <person name="Zhou H."/>
            <person name="Xiong C."/>
            <person name="Li S."/>
            <person name="Yu J."/>
            <person name="Hong S."/>
            <person name="Yu X."/>
            <person name="Zou P."/>
            <person name="Chen C."/>
            <person name="Chang X."/>
            <person name="Wang W."/>
            <person name="Lv Y."/>
            <person name="Sun Y."/>
            <person name="Ma L."/>
            <person name="Shen B."/>
            <person name="Zhu C."/>
        </authorList>
    </citation>
    <scope>NUCLEOTIDE SEQUENCE [LARGE SCALE GENOMIC DNA]</scope>
</reference>
<dbReference type="AlphaFoldDB" id="A0A084WFI3"/>
<evidence type="ECO:0000313" key="4">
    <source>
        <dbReference type="EMBL" id="KFB48977.1"/>
    </source>
</evidence>
<evidence type="ECO:0000313" key="5">
    <source>
        <dbReference type="EnsemblMetazoa" id="ASIC016981-PA"/>
    </source>
</evidence>
<name>A0A084WFI3_ANOSI</name>
<dbReference type="Gene3D" id="1.20.900.10">
    <property type="entry name" value="Dbl homology (DH) domain"/>
    <property type="match status" value="1"/>
</dbReference>
<keyword evidence="1" id="KW-0344">Guanine-nucleotide releasing factor</keyword>
<dbReference type="VEuPathDB" id="VectorBase:ASIC016981"/>
<dbReference type="InterPro" id="IPR039919">
    <property type="entry name" value="ARHGEF10/ARHGEF17"/>
</dbReference>
<feature type="compositionally biased region" description="Basic and acidic residues" evidence="2">
    <location>
        <begin position="908"/>
        <end position="917"/>
    </location>
</feature>
<dbReference type="GO" id="GO:0005085">
    <property type="term" value="F:guanyl-nucleotide exchange factor activity"/>
    <property type="evidence" value="ECO:0007669"/>
    <property type="project" value="UniProtKB-KW"/>
</dbReference>
<dbReference type="VEuPathDB" id="VectorBase:ASIS010826"/>
<dbReference type="PROSITE" id="PS50010">
    <property type="entry name" value="DH_2"/>
    <property type="match status" value="1"/>
</dbReference>
<dbReference type="GO" id="GO:0051496">
    <property type="term" value="P:positive regulation of stress fiber assembly"/>
    <property type="evidence" value="ECO:0007669"/>
    <property type="project" value="TreeGrafter"/>
</dbReference>
<dbReference type="EMBL" id="KE525342">
    <property type="protein sequence ID" value="KFB48977.1"/>
    <property type="molecule type" value="Genomic_DNA"/>
</dbReference>
<dbReference type="OMA" id="HKCDCKM"/>
<gene>
    <name evidence="4" type="ORF">ZHAS_00016981</name>
</gene>
<keyword evidence="6" id="KW-1185">Reference proteome</keyword>
<feature type="compositionally biased region" description="Polar residues" evidence="2">
    <location>
        <begin position="1"/>
        <end position="11"/>
    </location>
</feature>
<dbReference type="PANTHER" id="PTHR12877:SF7">
    <property type="entry name" value="RHO GUANINE NUCLEOTIDE EXCHANGE FACTOR 10-LIKE PROTEIN"/>
    <property type="match status" value="1"/>
</dbReference>
<dbReference type="OrthoDB" id="28697at2759"/>
<feature type="region of interest" description="Disordered" evidence="2">
    <location>
        <begin position="1"/>
        <end position="52"/>
    </location>
</feature>
<reference evidence="5" key="2">
    <citation type="submission" date="2020-05" db="UniProtKB">
        <authorList>
            <consortium name="EnsemblMetazoa"/>
        </authorList>
    </citation>
    <scope>IDENTIFICATION</scope>
</reference>
<dbReference type="PANTHER" id="PTHR12877">
    <property type="entry name" value="RHO GUANINE NUCLEOTIDE EXCHANGE FACTOR"/>
    <property type="match status" value="1"/>
</dbReference>
<evidence type="ECO:0000259" key="3">
    <source>
        <dbReference type="PROSITE" id="PS50010"/>
    </source>
</evidence>
<evidence type="ECO:0000256" key="1">
    <source>
        <dbReference type="ARBA" id="ARBA00022658"/>
    </source>
</evidence>
<dbReference type="SUPFAM" id="SSF48065">
    <property type="entry name" value="DBL homology domain (DH-domain)"/>
    <property type="match status" value="1"/>
</dbReference>
<dbReference type="Proteomes" id="UP000030765">
    <property type="component" value="Unassembled WGS sequence"/>
</dbReference>
<feature type="domain" description="DH" evidence="3">
    <location>
        <begin position="56"/>
        <end position="242"/>
    </location>
</feature>
<dbReference type="GO" id="GO:0030036">
    <property type="term" value="P:actin cytoskeleton organization"/>
    <property type="evidence" value="ECO:0007669"/>
    <property type="project" value="TreeGrafter"/>
</dbReference>
<organism evidence="4">
    <name type="scientific">Anopheles sinensis</name>
    <name type="common">Mosquito</name>
    <dbReference type="NCBI Taxonomy" id="74873"/>
    <lineage>
        <taxon>Eukaryota</taxon>
        <taxon>Metazoa</taxon>
        <taxon>Ecdysozoa</taxon>
        <taxon>Arthropoda</taxon>
        <taxon>Hexapoda</taxon>
        <taxon>Insecta</taxon>
        <taxon>Pterygota</taxon>
        <taxon>Neoptera</taxon>
        <taxon>Endopterygota</taxon>
        <taxon>Diptera</taxon>
        <taxon>Nematocera</taxon>
        <taxon>Culicoidea</taxon>
        <taxon>Culicidae</taxon>
        <taxon>Anophelinae</taxon>
        <taxon>Anopheles</taxon>
    </lineage>
</organism>
<dbReference type="Pfam" id="PF00621">
    <property type="entry name" value="RhoGEF"/>
    <property type="match status" value="1"/>
</dbReference>
<dbReference type="EMBL" id="ATLV01023353">
    <property type="status" value="NOT_ANNOTATED_CDS"/>
    <property type="molecule type" value="Genomic_DNA"/>
</dbReference>
<dbReference type="SMART" id="SM00325">
    <property type="entry name" value="RhoGEF"/>
    <property type="match status" value="1"/>
</dbReference>
<sequence length="993" mass="111550">MSSEKTPSEPGTPSLPGRLHRWPTQHLVPRPGRSTAPSPVPTPVVPSGRSDNHKRRRWMMLNDFVAYENHYFTALQLLTYKFHDELLKNESVLQRSKARTIFAFLPELCELHRHFDGWMDHVVRGWEERPLLGGLLGAMLEQPGLVQLYRAYVNNYQTAHTVLAAELLGNESFRSYVDSALVQSVENLTIEGFLLKPVLRITRLLQQIREMLECTPNGHCDRQPLQRCFVRAEQLVRQLEDLREYNIILGQLQMSAGNAWGTPGALLHCEDLIVEPQQEGEPTPGGQQLKRRRVYLLRDRVLSVKLRKYSSPPTISSQRLFKLFQDNSEASVKWTVPLEDVDIFVGGQTSLQPSTSVDRCNEMLHLRSDYIIMQKIRLLSSRLNHSVAYLTPTHLDALLHSIEVEIQVQPLLHHLIVSYFSYAYTHSRPMQQKNNEAQDGSRPPNPCWMQVLPKYGRPEVGRLRESAFCLRNMASTSKWRVMARLAQLALQPENASGWWKEGATQHFSIADPQFAGRFAVARDLINAEITGACYYAPNIKSPLYARLKLQAWLKHRNTLWICSSQSTEPKRSCVTLFTHDLLDNTVTERTSFFLEGEYVEGIAHVPEGTVCTVDEDRREKSIDTVWIVTQTRLVIYSAAYPFNDALLANVDVHGGPKHILHTPECVVVGLTNGEILVYQKLGDEWDLRQPLEVMLCGLPIGAMMAVGRDIYVATGTVITMFCGGSIVRALRQFPVKPLSDRFGKLPATDIHLMEYSIHGIWIVRQRSLVVSHFHPGTMKHLQDLDIGDPVLRFVAAKQSTEEPGQVLIAPMLHITALLATRDMLVVGTNVGITLKLSLPAYANLPVIGGPWSVSYQSHLDSVSLLLALATTPQPEADDAQYGPFDIEMYKHSRRTSQDLGNGPVVSDEQDKTAEPRKNHARTVLFVSGGRGYRSCSGTGATNTVAPMGSFKHSDTSAGGSSSSLSCTDSQIILWEMEINSFPPRKWPAQPHPC</sequence>
<dbReference type="InterPro" id="IPR035899">
    <property type="entry name" value="DBL_dom_sf"/>
</dbReference>
<dbReference type="STRING" id="74873.A0A084WFI3"/>
<proteinExistence type="predicted"/>
<evidence type="ECO:0000256" key="2">
    <source>
        <dbReference type="SAM" id="MobiDB-lite"/>
    </source>
</evidence>
<dbReference type="EnsemblMetazoa" id="ASIC016981-RA">
    <property type="protein sequence ID" value="ASIC016981-PA"/>
    <property type="gene ID" value="ASIC016981"/>
</dbReference>
<accession>A0A084WFI3</accession>